<proteinExistence type="predicted"/>
<evidence type="ECO:0000313" key="2">
    <source>
        <dbReference type="Proteomes" id="UP000095282"/>
    </source>
</evidence>
<feature type="compositionally biased region" description="Basic and acidic residues" evidence="1">
    <location>
        <begin position="1"/>
        <end position="27"/>
    </location>
</feature>
<feature type="compositionally biased region" description="Basic and acidic residues" evidence="1">
    <location>
        <begin position="41"/>
        <end position="59"/>
    </location>
</feature>
<evidence type="ECO:0000256" key="1">
    <source>
        <dbReference type="SAM" id="MobiDB-lite"/>
    </source>
</evidence>
<organism evidence="2 3">
    <name type="scientific">Caenorhabditis tropicalis</name>
    <dbReference type="NCBI Taxonomy" id="1561998"/>
    <lineage>
        <taxon>Eukaryota</taxon>
        <taxon>Metazoa</taxon>
        <taxon>Ecdysozoa</taxon>
        <taxon>Nematoda</taxon>
        <taxon>Chromadorea</taxon>
        <taxon>Rhabditida</taxon>
        <taxon>Rhabditina</taxon>
        <taxon>Rhabditomorpha</taxon>
        <taxon>Rhabditoidea</taxon>
        <taxon>Rhabditidae</taxon>
        <taxon>Peloderinae</taxon>
        <taxon>Caenorhabditis</taxon>
    </lineage>
</organism>
<name>A0A1I7T365_9PELO</name>
<feature type="compositionally biased region" description="Basic residues" evidence="1">
    <location>
        <begin position="60"/>
        <end position="69"/>
    </location>
</feature>
<sequence>MMRPKNSKERVNGDEHRKGKSFRECLRSRVKRSQEAALQKFKREEKERKKRKAEDEGPSQKKKRSCRKE</sequence>
<dbReference type="WBParaSite" id="Csp11.Scaffold487.g1983.t1">
    <property type="protein sequence ID" value="Csp11.Scaffold487.g1983.t1"/>
    <property type="gene ID" value="Csp11.Scaffold487.g1983"/>
</dbReference>
<dbReference type="Proteomes" id="UP000095282">
    <property type="component" value="Unplaced"/>
</dbReference>
<protein>
    <submittedName>
        <fullName evidence="3">BZIP domain-containing protein</fullName>
    </submittedName>
</protein>
<reference evidence="3" key="1">
    <citation type="submission" date="2016-11" db="UniProtKB">
        <authorList>
            <consortium name="WormBaseParasite"/>
        </authorList>
    </citation>
    <scope>IDENTIFICATION</scope>
</reference>
<dbReference type="AlphaFoldDB" id="A0A1I7T365"/>
<accession>A0A1I7T365</accession>
<keyword evidence="2" id="KW-1185">Reference proteome</keyword>
<evidence type="ECO:0000313" key="3">
    <source>
        <dbReference type="WBParaSite" id="Csp11.Scaffold487.g1983.t1"/>
    </source>
</evidence>
<feature type="region of interest" description="Disordered" evidence="1">
    <location>
        <begin position="1"/>
        <end position="69"/>
    </location>
</feature>